<proteinExistence type="predicted"/>
<dbReference type="AlphaFoldDB" id="A0A4Z2FVW4"/>
<gene>
    <name evidence="2" type="ORF">EYF80_044443</name>
</gene>
<sequence length="199" mass="22181">MTCSSRPFEAIQPRAAPRSQPFEAIQPEEAPRSRAFEAIQPGEAPLSRAFEAIQPGEAPRPRPFEAIQPGEAPRSRAFEAIQPRAAPRPRPFEAIRPFGFCGAEEFHDKLSLALEKLKPGSGGRSGFNSIRRRDVSGAFRGIGSELLPEEWGSLWTYINYPFPPTRVLLPDEDDIANPSRLVSEIRAFPKRGDMENMKL</sequence>
<comment type="caution">
    <text evidence="2">The sequence shown here is derived from an EMBL/GenBank/DDBJ whole genome shotgun (WGS) entry which is preliminary data.</text>
</comment>
<accession>A0A4Z2FVW4</accession>
<feature type="region of interest" description="Disordered" evidence="1">
    <location>
        <begin position="51"/>
        <end position="72"/>
    </location>
</feature>
<keyword evidence="3" id="KW-1185">Reference proteome</keyword>
<dbReference type="EMBL" id="SRLO01000851">
    <property type="protein sequence ID" value="TNN45367.1"/>
    <property type="molecule type" value="Genomic_DNA"/>
</dbReference>
<reference evidence="2 3" key="1">
    <citation type="submission" date="2019-03" db="EMBL/GenBank/DDBJ databases">
        <title>First draft genome of Liparis tanakae, snailfish: a comprehensive survey of snailfish specific genes.</title>
        <authorList>
            <person name="Kim W."/>
            <person name="Song I."/>
            <person name="Jeong J.-H."/>
            <person name="Kim D."/>
            <person name="Kim S."/>
            <person name="Ryu S."/>
            <person name="Song J.Y."/>
            <person name="Lee S.K."/>
        </authorList>
    </citation>
    <scope>NUCLEOTIDE SEQUENCE [LARGE SCALE GENOMIC DNA]</scope>
    <source>
        <tissue evidence="2">Muscle</tissue>
    </source>
</reference>
<evidence type="ECO:0000256" key="1">
    <source>
        <dbReference type="SAM" id="MobiDB-lite"/>
    </source>
</evidence>
<feature type="region of interest" description="Disordered" evidence="1">
    <location>
        <begin position="1"/>
        <end position="34"/>
    </location>
</feature>
<organism evidence="2 3">
    <name type="scientific">Liparis tanakae</name>
    <name type="common">Tanaka's snailfish</name>
    <dbReference type="NCBI Taxonomy" id="230148"/>
    <lineage>
        <taxon>Eukaryota</taxon>
        <taxon>Metazoa</taxon>
        <taxon>Chordata</taxon>
        <taxon>Craniata</taxon>
        <taxon>Vertebrata</taxon>
        <taxon>Euteleostomi</taxon>
        <taxon>Actinopterygii</taxon>
        <taxon>Neopterygii</taxon>
        <taxon>Teleostei</taxon>
        <taxon>Neoteleostei</taxon>
        <taxon>Acanthomorphata</taxon>
        <taxon>Eupercaria</taxon>
        <taxon>Perciformes</taxon>
        <taxon>Cottioidei</taxon>
        <taxon>Cottales</taxon>
        <taxon>Liparidae</taxon>
        <taxon>Liparis</taxon>
    </lineage>
</organism>
<name>A0A4Z2FVW4_9TELE</name>
<dbReference type="Proteomes" id="UP000314294">
    <property type="component" value="Unassembled WGS sequence"/>
</dbReference>
<evidence type="ECO:0000313" key="2">
    <source>
        <dbReference type="EMBL" id="TNN45367.1"/>
    </source>
</evidence>
<protein>
    <submittedName>
        <fullName evidence="2">Uncharacterized protein</fullName>
    </submittedName>
</protein>
<evidence type="ECO:0000313" key="3">
    <source>
        <dbReference type="Proteomes" id="UP000314294"/>
    </source>
</evidence>